<dbReference type="EMBL" id="GBXM01058417">
    <property type="protein sequence ID" value="JAH50160.1"/>
    <property type="molecule type" value="Transcribed_RNA"/>
</dbReference>
<organism evidence="1">
    <name type="scientific">Anguilla anguilla</name>
    <name type="common">European freshwater eel</name>
    <name type="synonym">Muraena anguilla</name>
    <dbReference type="NCBI Taxonomy" id="7936"/>
    <lineage>
        <taxon>Eukaryota</taxon>
        <taxon>Metazoa</taxon>
        <taxon>Chordata</taxon>
        <taxon>Craniata</taxon>
        <taxon>Vertebrata</taxon>
        <taxon>Euteleostomi</taxon>
        <taxon>Actinopterygii</taxon>
        <taxon>Neopterygii</taxon>
        <taxon>Teleostei</taxon>
        <taxon>Anguilliformes</taxon>
        <taxon>Anguillidae</taxon>
        <taxon>Anguilla</taxon>
    </lineage>
</organism>
<protein>
    <submittedName>
        <fullName evidence="1">Uncharacterized protein</fullName>
    </submittedName>
</protein>
<name>A0A0E9TB74_ANGAN</name>
<dbReference type="AlphaFoldDB" id="A0A0E9TB74"/>
<reference evidence="1" key="1">
    <citation type="submission" date="2014-11" db="EMBL/GenBank/DDBJ databases">
        <authorList>
            <person name="Amaro Gonzalez C."/>
        </authorList>
    </citation>
    <scope>NUCLEOTIDE SEQUENCE</scope>
</reference>
<sequence>MQCMGKLFLSVLFTSVSILGVNQKNT</sequence>
<proteinExistence type="predicted"/>
<accession>A0A0E9TB74</accession>
<evidence type="ECO:0000313" key="1">
    <source>
        <dbReference type="EMBL" id="JAH50160.1"/>
    </source>
</evidence>
<reference evidence="1" key="2">
    <citation type="journal article" date="2015" name="Fish Shellfish Immunol.">
        <title>Early steps in the European eel (Anguilla anguilla)-Vibrio vulnificus interaction in the gills: Role of the RtxA13 toxin.</title>
        <authorList>
            <person name="Callol A."/>
            <person name="Pajuelo D."/>
            <person name="Ebbesson L."/>
            <person name="Teles M."/>
            <person name="MacKenzie S."/>
            <person name="Amaro C."/>
        </authorList>
    </citation>
    <scope>NUCLEOTIDE SEQUENCE</scope>
</reference>